<proteinExistence type="inferred from homology"/>
<dbReference type="RefSeq" id="WP_187761218.1">
    <property type="nucleotide sequence ID" value="NZ_CP061038.1"/>
</dbReference>
<dbReference type="InterPro" id="IPR002018">
    <property type="entry name" value="CarbesteraseB"/>
</dbReference>
<gene>
    <name evidence="5" type="ORF">H3Z74_19615</name>
</gene>
<name>A0A7H0LGT9_9SPHN</name>
<dbReference type="PROSITE" id="PS00941">
    <property type="entry name" value="CARBOXYLESTERASE_B_2"/>
    <property type="match status" value="1"/>
</dbReference>
<evidence type="ECO:0000256" key="3">
    <source>
        <dbReference type="RuleBase" id="RU361235"/>
    </source>
</evidence>
<evidence type="ECO:0000256" key="1">
    <source>
        <dbReference type="ARBA" id="ARBA00005964"/>
    </source>
</evidence>
<evidence type="ECO:0000259" key="4">
    <source>
        <dbReference type="Pfam" id="PF00135"/>
    </source>
</evidence>
<dbReference type="Gene3D" id="3.40.50.1820">
    <property type="entry name" value="alpha/beta hydrolase"/>
    <property type="match status" value="1"/>
</dbReference>
<dbReference type="Proteomes" id="UP000516148">
    <property type="component" value="Chromosome"/>
</dbReference>
<dbReference type="InterPro" id="IPR019826">
    <property type="entry name" value="Carboxylesterase_B_AS"/>
</dbReference>
<dbReference type="Pfam" id="PF00135">
    <property type="entry name" value="COesterase"/>
    <property type="match status" value="2"/>
</dbReference>
<sequence>MSFARVYGGAAVMASCLAVAAPAQTPAAPATTIETGALQGLTADGVAVFRGIPYAAPPVGDLRWRAPRPAAAWAGPRDATKFANDCPQTWMPSDAAISGQPMSEDCLYTNVWTPKPGKQGANKKVGGLPVMVWIHGGGFVNGSGASPPYDGLRLAKHGVVVVNFTYRIGRLGFFAHPALTKEANGAPTGNWGLMDQIAALNWVKRNIAAFGGDPAQVTIFGESAGGASVNRLMASPLARGLFVRGIASSGGGRDKWPDLATAEAKGVAFAKSVGAGEDVASLRAIPTDIVRGKIGLLNNEEATYSGGITDGQIVTDSVDAIFAAGKEARIPYIVGANSDELGFLPAPFKGPATAGIIKPLGDVSAVRTAYGASFDDRIAGDVVFIEPSIALARRHAANGNPTWVYRFGYVPEAKRAELKGAPHASDINYVFDTLDALKPAPSAADRAAAALVSTYWSDFARTGDPNRKGAPRWDRYTARMPVALHIGNSETATRPAADAGLDALAKLRDGEKK</sequence>
<organism evidence="5 6">
    <name type="scientific">Sphingomonas alpina</name>
    <dbReference type="NCBI Taxonomy" id="653931"/>
    <lineage>
        <taxon>Bacteria</taxon>
        <taxon>Pseudomonadati</taxon>
        <taxon>Pseudomonadota</taxon>
        <taxon>Alphaproteobacteria</taxon>
        <taxon>Sphingomonadales</taxon>
        <taxon>Sphingomonadaceae</taxon>
        <taxon>Sphingomonas</taxon>
    </lineage>
</organism>
<evidence type="ECO:0000256" key="2">
    <source>
        <dbReference type="ARBA" id="ARBA00022801"/>
    </source>
</evidence>
<dbReference type="EC" id="3.1.1.-" evidence="3"/>
<dbReference type="PROSITE" id="PS51257">
    <property type="entry name" value="PROKAR_LIPOPROTEIN"/>
    <property type="match status" value="1"/>
</dbReference>
<dbReference type="EMBL" id="CP061038">
    <property type="protein sequence ID" value="QNQ08892.1"/>
    <property type="molecule type" value="Genomic_DNA"/>
</dbReference>
<dbReference type="SUPFAM" id="SSF53474">
    <property type="entry name" value="alpha/beta-Hydrolases"/>
    <property type="match status" value="1"/>
</dbReference>
<dbReference type="InterPro" id="IPR029058">
    <property type="entry name" value="AB_hydrolase_fold"/>
</dbReference>
<dbReference type="PANTHER" id="PTHR11559">
    <property type="entry name" value="CARBOXYLESTERASE"/>
    <property type="match status" value="1"/>
</dbReference>
<feature type="signal peptide" evidence="3">
    <location>
        <begin position="1"/>
        <end position="20"/>
    </location>
</feature>
<feature type="chain" id="PRO_5029034276" description="Carboxylic ester hydrolase" evidence="3">
    <location>
        <begin position="21"/>
        <end position="513"/>
    </location>
</feature>
<dbReference type="KEGG" id="spap:H3Z74_19615"/>
<dbReference type="AlphaFoldDB" id="A0A7H0LGT9"/>
<comment type="similarity">
    <text evidence="1 3">Belongs to the type-B carboxylesterase/lipase family.</text>
</comment>
<keyword evidence="3" id="KW-0732">Signal</keyword>
<feature type="domain" description="Carboxylesterase type B" evidence="4">
    <location>
        <begin position="377"/>
        <end position="491"/>
    </location>
</feature>
<evidence type="ECO:0000313" key="5">
    <source>
        <dbReference type="EMBL" id="QNQ08892.1"/>
    </source>
</evidence>
<evidence type="ECO:0000313" key="6">
    <source>
        <dbReference type="Proteomes" id="UP000516148"/>
    </source>
</evidence>
<keyword evidence="6" id="KW-1185">Reference proteome</keyword>
<dbReference type="InterPro" id="IPR050309">
    <property type="entry name" value="Type-B_Carboxylest/Lipase"/>
</dbReference>
<feature type="domain" description="Carboxylesterase type B" evidence="4">
    <location>
        <begin position="29"/>
        <end position="343"/>
    </location>
</feature>
<accession>A0A7H0LGT9</accession>
<dbReference type="InterPro" id="IPR019819">
    <property type="entry name" value="Carboxylesterase_B_CS"/>
</dbReference>
<dbReference type="GO" id="GO:0016787">
    <property type="term" value="F:hydrolase activity"/>
    <property type="evidence" value="ECO:0007669"/>
    <property type="project" value="UniProtKB-KW"/>
</dbReference>
<keyword evidence="2 3" id="KW-0378">Hydrolase</keyword>
<dbReference type="PROSITE" id="PS00122">
    <property type="entry name" value="CARBOXYLESTERASE_B_1"/>
    <property type="match status" value="1"/>
</dbReference>
<protein>
    <recommendedName>
        <fullName evidence="3">Carboxylic ester hydrolase</fullName>
        <ecNumber evidence="3">3.1.1.-</ecNumber>
    </recommendedName>
</protein>
<reference evidence="5 6" key="1">
    <citation type="submission" date="2020-09" db="EMBL/GenBank/DDBJ databases">
        <title>Sphingomonas sp., a new species isolated from pork steak.</title>
        <authorList>
            <person name="Heidler von Heilborn D."/>
        </authorList>
    </citation>
    <scope>NUCLEOTIDE SEQUENCE [LARGE SCALE GENOMIC DNA]</scope>
    <source>
        <strain evidence="6">S8-3T</strain>
    </source>
</reference>